<evidence type="ECO:0000313" key="2">
    <source>
        <dbReference type="Proteomes" id="UP000824469"/>
    </source>
</evidence>
<protein>
    <submittedName>
        <fullName evidence="1">Uncharacterized protein</fullName>
    </submittedName>
</protein>
<comment type="caution">
    <text evidence="1">The sequence shown here is derived from an EMBL/GenBank/DDBJ whole genome shotgun (WGS) entry which is preliminary data.</text>
</comment>
<feature type="non-terminal residue" evidence="1">
    <location>
        <position position="1"/>
    </location>
</feature>
<organism evidence="1 2">
    <name type="scientific">Taxus chinensis</name>
    <name type="common">Chinese yew</name>
    <name type="synonym">Taxus wallichiana var. chinensis</name>
    <dbReference type="NCBI Taxonomy" id="29808"/>
    <lineage>
        <taxon>Eukaryota</taxon>
        <taxon>Viridiplantae</taxon>
        <taxon>Streptophyta</taxon>
        <taxon>Embryophyta</taxon>
        <taxon>Tracheophyta</taxon>
        <taxon>Spermatophyta</taxon>
        <taxon>Pinopsida</taxon>
        <taxon>Pinidae</taxon>
        <taxon>Conifers II</taxon>
        <taxon>Cupressales</taxon>
        <taxon>Taxaceae</taxon>
        <taxon>Taxus</taxon>
    </lineage>
</organism>
<reference evidence="1 2" key="1">
    <citation type="journal article" date="2021" name="Nat. Plants">
        <title>The Taxus genome provides insights into paclitaxel biosynthesis.</title>
        <authorList>
            <person name="Xiong X."/>
            <person name="Gou J."/>
            <person name="Liao Q."/>
            <person name="Li Y."/>
            <person name="Zhou Q."/>
            <person name="Bi G."/>
            <person name="Li C."/>
            <person name="Du R."/>
            <person name="Wang X."/>
            <person name="Sun T."/>
            <person name="Guo L."/>
            <person name="Liang H."/>
            <person name="Lu P."/>
            <person name="Wu Y."/>
            <person name="Zhang Z."/>
            <person name="Ro D.K."/>
            <person name="Shang Y."/>
            <person name="Huang S."/>
            <person name="Yan J."/>
        </authorList>
    </citation>
    <scope>NUCLEOTIDE SEQUENCE [LARGE SCALE GENOMIC DNA]</scope>
    <source>
        <strain evidence="1">Ta-2019</strain>
    </source>
</reference>
<evidence type="ECO:0000313" key="1">
    <source>
        <dbReference type="EMBL" id="KAH9298341.1"/>
    </source>
</evidence>
<name>A0AA38CB83_TAXCH</name>
<dbReference type="AlphaFoldDB" id="A0AA38CB83"/>
<proteinExistence type="predicted"/>
<dbReference type="EMBL" id="JAHRHJ020000010">
    <property type="protein sequence ID" value="KAH9298341.1"/>
    <property type="molecule type" value="Genomic_DNA"/>
</dbReference>
<gene>
    <name evidence="1" type="ORF">KI387_030023</name>
</gene>
<feature type="non-terminal residue" evidence="1">
    <location>
        <position position="80"/>
    </location>
</feature>
<dbReference type="Proteomes" id="UP000824469">
    <property type="component" value="Unassembled WGS sequence"/>
</dbReference>
<sequence length="80" mass="9014">YFHATFLLSWNRSTPPYSQIKICGGAKADAHSANIRTNDFYCHIRSYEDLQSHTITVSPDLILEVKNAMLIRGLTGEIMA</sequence>
<keyword evidence="2" id="KW-1185">Reference proteome</keyword>
<accession>A0AA38CB83</accession>